<accession>A0ABY7X180</accession>
<evidence type="ECO:0000256" key="4">
    <source>
        <dbReference type="ARBA" id="ARBA00023015"/>
    </source>
</evidence>
<dbReference type="InterPro" id="IPR008463">
    <property type="entry name" value="CtsR"/>
</dbReference>
<keyword evidence="11" id="KW-1185">Reference proteome</keyword>
<dbReference type="Gene3D" id="3.30.56.130">
    <property type="entry name" value="Transcriptional regulator CtsR, winged HTH domain"/>
    <property type="match status" value="1"/>
</dbReference>
<evidence type="ECO:0000259" key="9">
    <source>
        <dbReference type="Pfam" id="PF17727"/>
    </source>
</evidence>
<name>A0ABY7X180_9BACL</name>
<dbReference type="InterPro" id="IPR041908">
    <property type="entry name" value="CtsR_C_sf"/>
</dbReference>
<dbReference type="Gene3D" id="1.10.1200.150">
    <property type="entry name" value="Transcriptional regulator CtsR, C-terminal domain"/>
    <property type="match status" value="1"/>
</dbReference>
<dbReference type="InterPro" id="IPR041473">
    <property type="entry name" value="CtsR_C"/>
</dbReference>
<proteinExistence type="inferred from homology"/>
<reference evidence="10 11" key="1">
    <citation type="submission" date="2023-02" db="EMBL/GenBank/DDBJ databases">
        <title>A bacterium isolated from plastisphere.</title>
        <authorList>
            <person name="Sun Y."/>
        </authorList>
    </citation>
    <scope>NUCLEOTIDE SEQUENCE [LARGE SCALE GENOMIC DNA]</scope>
    <source>
        <strain evidence="11">a-1</strain>
    </source>
</reference>
<organism evidence="10 11">
    <name type="scientific">Exiguobacterium marinum</name>
    <dbReference type="NCBI Taxonomy" id="273528"/>
    <lineage>
        <taxon>Bacteria</taxon>
        <taxon>Bacillati</taxon>
        <taxon>Bacillota</taxon>
        <taxon>Bacilli</taxon>
        <taxon>Bacillales</taxon>
        <taxon>Bacillales Family XII. Incertae Sedis</taxon>
        <taxon>Exiguobacterium</taxon>
    </lineage>
</organism>
<evidence type="ECO:0000256" key="7">
    <source>
        <dbReference type="PIRNR" id="PIRNR010607"/>
    </source>
</evidence>
<evidence type="ECO:0000313" key="11">
    <source>
        <dbReference type="Proteomes" id="UP001213680"/>
    </source>
</evidence>
<evidence type="ECO:0000256" key="3">
    <source>
        <dbReference type="ARBA" id="ARBA00022491"/>
    </source>
</evidence>
<dbReference type="Pfam" id="PF17727">
    <property type="entry name" value="CtsR_C"/>
    <property type="match status" value="1"/>
</dbReference>
<comment type="similarity">
    <text evidence="1 7">Belongs to the CtsR family.</text>
</comment>
<evidence type="ECO:0000256" key="5">
    <source>
        <dbReference type="ARBA" id="ARBA00023125"/>
    </source>
</evidence>
<dbReference type="EMBL" id="CP118099">
    <property type="protein sequence ID" value="WDH75869.1"/>
    <property type="molecule type" value="Genomic_DNA"/>
</dbReference>
<gene>
    <name evidence="10" type="ORF">PTI97_13765</name>
</gene>
<feature type="domain" description="CtsR C-terminal dimerization" evidence="9">
    <location>
        <begin position="78"/>
        <end position="141"/>
    </location>
</feature>
<evidence type="ECO:0000256" key="2">
    <source>
        <dbReference type="ARBA" id="ARBA00014129"/>
    </source>
</evidence>
<dbReference type="InterPro" id="IPR041902">
    <property type="entry name" value="CtsR_N_sf"/>
</dbReference>
<evidence type="ECO:0000259" key="8">
    <source>
        <dbReference type="Pfam" id="PF05848"/>
    </source>
</evidence>
<evidence type="ECO:0000313" key="10">
    <source>
        <dbReference type="EMBL" id="WDH75869.1"/>
    </source>
</evidence>
<keyword evidence="4 7" id="KW-0805">Transcription regulation</keyword>
<feature type="domain" description="CtsR N-terminal HTH" evidence="8">
    <location>
        <begin position="3"/>
        <end position="73"/>
    </location>
</feature>
<dbReference type="Pfam" id="PF05848">
    <property type="entry name" value="CtsR"/>
    <property type="match status" value="1"/>
</dbReference>
<dbReference type="PIRSF" id="PIRSF010607">
    <property type="entry name" value="Txn_repr_CtsR"/>
    <property type="match status" value="1"/>
</dbReference>
<keyword evidence="6 7" id="KW-0804">Transcription</keyword>
<dbReference type="RefSeq" id="WP_026824805.1">
    <property type="nucleotide sequence ID" value="NZ_CP118099.1"/>
</dbReference>
<evidence type="ECO:0000256" key="6">
    <source>
        <dbReference type="ARBA" id="ARBA00023163"/>
    </source>
</evidence>
<keyword evidence="3 7" id="KW-0678">Repressor</keyword>
<dbReference type="Proteomes" id="UP001213680">
    <property type="component" value="Chromosome"/>
</dbReference>
<dbReference type="InterPro" id="IPR040465">
    <property type="entry name" value="CtsR_N"/>
</dbReference>
<keyword evidence="5 7" id="KW-0238">DNA-binding</keyword>
<sequence>MRNISDVIEQYLKQVLKESQANAIEIKRQDIAQRFECVPSQINYVINTRFTVEKGYLVESKRGGGGYIRIRRVTLHEKQDLLSSLMDVILEHPRLNEQLVENVLVRLVEEQMLHEQEAQLIYHLLSDEALNLQVDDRFFIRRQQLLALMKVLRYRNGG</sequence>
<evidence type="ECO:0000256" key="1">
    <source>
        <dbReference type="ARBA" id="ARBA00010189"/>
    </source>
</evidence>
<protein>
    <recommendedName>
        <fullName evidence="2 7">Transcriptional regulator CtsR</fullName>
    </recommendedName>
</protein>